<dbReference type="OrthoDB" id="9788637at2"/>
<dbReference type="PROSITE" id="PS50005">
    <property type="entry name" value="TPR"/>
    <property type="match status" value="1"/>
</dbReference>
<name>A0A366HLM3_9BACT</name>
<keyword evidence="5" id="KW-1185">Reference proteome</keyword>
<dbReference type="InterPro" id="IPR051685">
    <property type="entry name" value="Ycf3/AcsC/BcsC/TPR_MFPF"/>
</dbReference>
<keyword evidence="1" id="KW-0677">Repeat</keyword>
<dbReference type="Gene3D" id="1.25.40.10">
    <property type="entry name" value="Tetratricopeptide repeat domain"/>
    <property type="match status" value="3"/>
</dbReference>
<organism evidence="4 5">
    <name type="scientific">Roseimicrobium gellanilyticum</name>
    <dbReference type="NCBI Taxonomy" id="748857"/>
    <lineage>
        <taxon>Bacteria</taxon>
        <taxon>Pseudomonadati</taxon>
        <taxon>Verrucomicrobiota</taxon>
        <taxon>Verrucomicrobiia</taxon>
        <taxon>Verrucomicrobiales</taxon>
        <taxon>Verrucomicrobiaceae</taxon>
        <taxon>Roseimicrobium</taxon>
    </lineage>
</organism>
<dbReference type="PANTHER" id="PTHR44943:SF8">
    <property type="entry name" value="TPR REPEAT-CONTAINING PROTEIN MJ0263"/>
    <property type="match status" value="1"/>
</dbReference>
<gene>
    <name evidence="4" type="ORF">DES53_105238</name>
</gene>
<dbReference type="SUPFAM" id="SSF48452">
    <property type="entry name" value="TPR-like"/>
    <property type="match status" value="2"/>
</dbReference>
<evidence type="ECO:0000256" key="1">
    <source>
        <dbReference type="ARBA" id="ARBA00022737"/>
    </source>
</evidence>
<dbReference type="PANTHER" id="PTHR44943">
    <property type="entry name" value="CELLULOSE SYNTHASE OPERON PROTEIN C"/>
    <property type="match status" value="1"/>
</dbReference>
<protein>
    <submittedName>
        <fullName evidence="4">Uncharacterized protein</fullName>
    </submittedName>
</protein>
<feature type="repeat" description="TPR" evidence="3">
    <location>
        <begin position="239"/>
        <end position="272"/>
    </location>
</feature>
<reference evidence="4 5" key="1">
    <citation type="submission" date="2018-06" db="EMBL/GenBank/DDBJ databases">
        <title>Genomic Encyclopedia of Type Strains, Phase IV (KMG-IV): sequencing the most valuable type-strain genomes for metagenomic binning, comparative biology and taxonomic classification.</title>
        <authorList>
            <person name="Goeker M."/>
        </authorList>
    </citation>
    <scope>NUCLEOTIDE SEQUENCE [LARGE SCALE GENOMIC DNA]</scope>
    <source>
        <strain evidence="4 5">DSM 25532</strain>
    </source>
</reference>
<dbReference type="AlphaFoldDB" id="A0A366HLM3"/>
<proteinExistence type="predicted"/>
<dbReference type="EMBL" id="QNRR01000005">
    <property type="protein sequence ID" value="RBP43839.1"/>
    <property type="molecule type" value="Genomic_DNA"/>
</dbReference>
<sequence length="457" mass="52353">MIEAELPQQQKNLWLKGQSAVQLKNFDYAINLLLPVIKECPTFLDGRRLLRRAEAELVRGQKKGLFGGGLSLGGLKLTGSSKKEPWEAIWELEDGVFKKDPYNPSANQQLYDQAMRLAQNDLAAFALETIREGHPGNTRNMHALAQHYMAFEHPEKASDVYRHILKVDATDMDAIKGEKDAAAKSSMKNQWAGGFEGAKKDKAQANREELLNKQGMSREQMEQVLAQYFVDYEQDQNNVNTVKRIADIYDRMDDQESALPYYDWALQLTPGDVALQARVEQVRSKFAEKQIHAMEAEIEANPDSPDIEEKREQIRHIKRERAATLLAEAKSKVERNPTDKNYRFDLATVLFSVEQYRDAIPELQQAKSNPHIRNKALLMLGRCFAALNMNDLAINAMQEAVKEIVAFNNEKKELLYELGLVFEKVNKHDDYLNCMKEIYNNDYGYRDVAKRVESSYQ</sequence>
<comment type="caution">
    <text evidence="4">The sequence shown here is derived from an EMBL/GenBank/DDBJ whole genome shotgun (WGS) entry which is preliminary data.</text>
</comment>
<evidence type="ECO:0000313" key="5">
    <source>
        <dbReference type="Proteomes" id="UP000253426"/>
    </source>
</evidence>
<evidence type="ECO:0000256" key="2">
    <source>
        <dbReference type="ARBA" id="ARBA00022803"/>
    </source>
</evidence>
<keyword evidence="2 3" id="KW-0802">TPR repeat</keyword>
<dbReference type="InterPro" id="IPR019734">
    <property type="entry name" value="TPR_rpt"/>
</dbReference>
<dbReference type="InterPro" id="IPR011990">
    <property type="entry name" value="TPR-like_helical_dom_sf"/>
</dbReference>
<evidence type="ECO:0000256" key="3">
    <source>
        <dbReference type="PROSITE-ProRule" id="PRU00339"/>
    </source>
</evidence>
<evidence type="ECO:0000313" key="4">
    <source>
        <dbReference type="EMBL" id="RBP43839.1"/>
    </source>
</evidence>
<dbReference type="Proteomes" id="UP000253426">
    <property type="component" value="Unassembled WGS sequence"/>
</dbReference>
<dbReference type="RefSeq" id="WP_113959305.1">
    <property type="nucleotide sequence ID" value="NZ_QNRR01000005.1"/>
</dbReference>
<accession>A0A366HLM3</accession>